<feature type="domain" description="Putative amidase" evidence="1">
    <location>
        <begin position="5"/>
        <end position="151"/>
    </location>
</feature>
<dbReference type="EMBL" id="RWGW01000005">
    <property type="protein sequence ID" value="RSK35777.1"/>
    <property type="molecule type" value="Genomic_DNA"/>
</dbReference>
<dbReference type="OrthoDB" id="9812429at2"/>
<organism evidence="3 4">
    <name type="scientific">Bhargavaea beijingensis</name>
    <dbReference type="NCBI Taxonomy" id="426756"/>
    <lineage>
        <taxon>Bacteria</taxon>
        <taxon>Bacillati</taxon>
        <taxon>Bacillota</taxon>
        <taxon>Bacilli</taxon>
        <taxon>Bacillales</taxon>
        <taxon>Caryophanaceae</taxon>
        <taxon>Bhargavaea</taxon>
    </lineage>
</organism>
<sequence length="164" mass="18973">MLAVYDREAAVAYANRWWDDYNPAYPKFDVDCTNYISQCLRAGGAPMWGSPNRERGWWIGGGSWSFSWSVSHSLRWYLAGSQRGLTARRVQSAEELEPGDVISYDFEGDGVFNHTTIVTSKRDGVPYVNAHTYNVRDRHWAYKDSYAWSPDATYVFWKISDRFD</sequence>
<evidence type="ECO:0000313" key="2">
    <source>
        <dbReference type="EMBL" id="RSK35777.1"/>
    </source>
</evidence>
<evidence type="ECO:0000259" key="1">
    <source>
        <dbReference type="Pfam" id="PF12671"/>
    </source>
</evidence>
<dbReference type="STRING" id="426756.SAMN04488126_1236"/>
<dbReference type="Proteomes" id="UP000272481">
    <property type="component" value="Unassembled WGS sequence"/>
</dbReference>
<dbReference type="EMBL" id="FNAR01000023">
    <property type="protein sequence ID" value="SDE82342.1"/>
    <property type="molecule type" value="Genomic_DNA"/>
</dbReference>
<dbReference type="PANTHER" id="PTHR40032:SF1">
    <property type="entry name" value="EXPORTED PROTEIN"/>
    <property type="match status" value="1"/>
</dbReference>
<proteinExistence type="predicted"/>
<protein>
    <submittedName>
        <fullName evidence="2 3">Amidase</fullName>
    </submittedName>
</protein>
<evidence type="ECO:0000313" key="5">
    <source>
        <dbReference type="Proteomes" id="UP000272481"/>
    </source>
</evidence>
<reference evidence="3 4" key="1">
    <citation type="submission" date="2016-10" db="EMBL/GenBank/DDBJ databases">
        <authorList>
            <person name="de Groot N.N."/>
        </authorList>
    </citation>
    <scope>NUCLEOTIDE SEQUENCE [LARGE SCALE GENOMIC DNA]</scope>
    <source>
        <strain evidence="3 4">CGMCC 1.6762</strain>
    </source>
</reference>
<dbReference type="Proteomes" id="UP000198823">
    <property type="component" value="Unassembled WGS sequence"/>
</dbReference>
<dbReference type="Pfam" id="PF12671">
    <property type="entry name" value="Amidase_6"/>
    <property type="match status" value="1"/>
</dbReference>
<reference evidence="2 5" key="2">
    <citation type="submission" date="2018-12" db="EMBL/GenBank/DDBJ databases">
        <title>Comparitive functional genomics of dry heat resistant strains isolated from the viking spacecraft.</title>
        <authorList>
            <person name="Seuylemezian A."/>
            <person name="Vaishampayan P."/>
        </authorList>
    </citation>
    <scope>NUCLEOTIDE SEQUENCE [LARGE SCALE GENOMIC DNA]</scope>
    <source>
        <strain evidence="2 5">M6-11</strain>
    </source>
</reference>
<evidence type="ECO:0000313" key="4">
    <source>
        <dbReference type="Proteomes" id="UP000198823"/>
    </source>
</evidence>
<dbReference type="PANTHER" id="PTHR40032">
    <property type="entry name" value="EXPORTED PROTEIN-RELATED"/>
    <property type="match status" value="1"/>
</dbReference>
<evidence type="ECO:0000313" key="3">
    <source>
        <dbReference type="EMBL" id="SDE82342.1"/>
    </source>
</evidence>
<dbReference type="InterPro" id="IPR024301">
    <property type="entry name" value="Amidase_6"/>
</dbReference>
<accession>A0A1G7G2I8</accession>
<dbReference type="RefSeq" id="WP_092098438.1">
    <property type="nucleotide sequence ID" value="NZ_FNAR01000023.1"/>
</dbReference>
<keyword evidence="5" id="KW-1185">Reference proteome</keyword>
<dbReference type="AlphaFoldDB" id="A0A1G7G2I8"/>
<name>A0A1G7G2I8_9BACL</name>
<gene>
    <name evidence="2" type="ORF">EJA12_04155</name>
    <name evidence="3" type="ORF">SAMN04488126_1236</name>
</gene>